<name>A0ABS8KMU3_9HYPH</name>
<feature type="region of interest" description="Disordered" evidence="1">
    <location>
        <begin position="1"/>
        <end position="23"/>
    </location>
</feature>
<gene>
    <name evidence="3" type="ORF">LJ725_00085</name>
</gene>
<sequence length="299" mass="33470">MQPDEHAFYGAQSATTDPGQRTTLDADLPCQIETLVAIVQGLVVDKDFVELYGLGLDGQARLGEVDTRYAADIYRRLTEKDPRPLREPREPGARFVGSCRDYALLLCSLLRHRGVPARLRFGFATYFSKKPDSFSDHCVCEYWNEAENRWILVDPNVDPVVKSRVGVKANALDLSRDEFVVAADSWQLARNGKVSPDRFGVPSIGIHGLWFIRGSLMRDLAALNKVELLPWDYWGLADRTPIETLPTAELPMLDALSAVLDRPNELGPVRSTFSRPEFAVAGLLRSFSPLRGETRVVLR</sequence>
<dbReference type="InterPro" id="IPR038765">
    <property type="entry name" value="Papain-like_cys_pep_sf"/>
</dbReference>
<keyword evidence="4" id="KW-1185">Reference proteome</keyword>
<dbReference type="InterPro" id="IPR002931">
    <property type="entry name" value="Transglutaminase-like"/>
</dbReference>
<proteinExistence type="predicted"/>
<dbReference type="SMART" id="SM00460">
    <property type="entry name" value="TGc"/>
    <property type="match status" value="1"/>
</dbReference>
<reference evidence="3 4" key="1">
    <citation type="submission" date="2021-11" db="EMBL/GenBank/DDBJ databases">
        <authorList>
            <person name="Lee D.-H."/>
            <person name="Kim S.-B."/>
        </authorList>
    </citation>
    <scope>NUCLEOTIDE SEQUENCE [LARGE SCALE GENOMIC DNA]</scope>
    <source>
        <strain evidence="3 4">KCTC 52223</strain>
    </source>
</reference>
<dbReference type="Pfam" id="PF01841">
    <property type="entry name" value="Transglut_core"/>
    <property type="match status" value="1"/>
</dbReference>
<dbReference type="RefSeq" id="WP_230548591.1">
    <property type="nucleotide sequence ID" value="NZ_JAJISD010000001.1"/>
</dbReference>
<accession>A0ABS8KMU3</accession>
<evidence type="ECO:0000313" key="4">
    <source>
        <dbReference type="Proteomes" id="UP001198862"/>
    </source>
</evidence>
<organism evidence="3 4">
    <name type="scientific">Reyranella aquatilis</name>
    <dbReference type="NCBI Taxonomy" id="2035356"/>
    <lineage>
        <taxon>Bacteria</taxon>
        <taxon>Pseudomonadati</taxon>
        <taxon>Pseudomonadota</taxon>
        <taxon>Alphaproteobacteria</taxon>
        <taxon>Hyphomicrobiales</taxon>
        <taxon>Reyranellaceae</taxon>
        <taxon>Reyranella</taxon>
    </lineage>
</organism>
<dbReference type="EMBL" id="JAJISD010000001">
    <property type="protein sequence ID" value="MCC8427349.1"/>
    <property type="molecule type" value="Genomic_DNA"/>
</dbReference>
<dbReference type="SUPFAM" id="SSF54001">
    <property type="entry name" value="Cysteine proteinases"/>
    <property type="match status" value="1"/>
</dbReference>
<evidence type="ECO:0000256" key="1">
    <source>
        <dbReference type="SAM" id="MobiDB-lite"/>
    </source>
</evidence>
<feature type="compositionally biased region" description="Polar residues" evidence="1">
    <location>
        <begin position="12"/>
        <end position="23"/>
    </location>
</feature>
<dbReference type="Proteomes" id="UP001198862">
    <property type="component" value="Unassembled WGS sequence"/>
</dbReference>
<dbReference type="Gene3D" id="3.10.620.30">
    <property type="match status" value="1"/>
</dbReference>
<comment type="caution">
    <text evidence="3">The sequence shown here is derived from an EMBL/GenBank/DDBJ whole genome shotgun (WGS) entry which is preliminary data.</text>
</comment>
<evidence type="ECO:0000313" key="3">
    <source>
        <dbReference type="EMBL" id="MCC8427349.1"/>
    </source>
</evidence>
<protein>
    <recommendedName>
        <fullName evidence="2">Transglutaminase-like domain-containing protein</fullName>
    </recommendedName>
</protein>
<feature type="domain" description="Transglutaminase-like" evidence="2">
    <location>
        <begin position="91"/>
        <end position="157"/>
    </location>
</feature>
<evidence type="ECO:0000259" key="2">
    <source>
        <dbReference type="SMART" id="SM00460"/>
    </source>
</evidence>